<dbReference type="EMBL" id="KN840481">
    <property type="protein sequence ID" value="KIP08336.1"/>
    <property type="molecule type" value="Genomic_DNA"/>
</dbReference>
<keyword evidence="2" id="KW-1185">Reference proteome</keyword>
<organism evidence="1 2">
    <name type="scientific">Phlebiopsis gigantea (strain 11061_1 CR5-6)</name>
    <name type="common">White-rot fungus</name>
    <name type="synonym">Peniophora gigantea</name>
    <dbReference type="NCBI Taxonomy" id="745531"/>
    <lineage>
        <taxon>Eukaryota</taxon>
        <taxon>Fungi</taxon>
        <taxon>Dikarya</taxon>
        <taxon>Basidiomycota</taxon>
        <taxon>Agaricomycotina</taxon>
        <taxon>Agaricomycetes</taxon>
        <taxon>Polyporales</taxon>
        <taxon>Phanerochaetaceae</taxon>
        <taxon>Phlebiopsis</taxon>
    </lineage>
</organism>
<dbReference type="InterPro" id="IPR026736">
    <property type="entry name" value="Virilizer"/>
</dbReference>
<dbReference type="Proteomes" id="UP000053257">
    <property type="component" value="Unassembled WGS sequence"/>
</dbReference>
<reference evidence="1 2" key="1">
    <citation type="journal article" date="2014" name="PLoS Genet.">
        <title>Analysis of the Phlebiopsis gigantea genome, transcriptome and secretome provides insight into its pioneer colonization strategies of wood.</title>
        <authorList>
            <person name="Hori C."/>
            <person name="Ishida T."/>
            <person name="Igarashi K."/>
            <person name="Samejima M."/>
            <person name="Suzuki H."/>
            <person name="Master E."/>
            <person name="Ferreira P."/>
            <person name="Ruiz-Duenas F.J."/>
            <person name="Held B."/>
            <person name="Canessa P."/>
            <person name="Larrondo L.F."/>
            <person name="Schmoll M."/>
            <person name="Druzhinina I.S."/>
            <person name="Kubicek C.P."/>
            <person name="Gaskell J.A."/>
            <person name="Kersten P."/>
            <person name="St John F."/>
            <person name="Glasner J."/>
            <person name="Sabat G."/>
            <person name="Splinter BonDurant S."/>
            <person name="Syed K."/>
            <person name="Yadav J."/>
            <person name="Mgbeahuruike A.C."/>
            <person name="Kovalchuk A."/>
            <person name="Asiegbu F.O."/>
            <person name="Lackner G."/>
            <person name="Hoffmeister D."/>
            <person name="Rencoret J."/>
            <person name="Gutierrez A."/>
            <person name="Sun H."/>
            <person name="Lindquist E."/>
            <person name="Barry K."/>
            <person name="Riley R."/>
            <person name="Grigoriev I.V."/>
            <person name="Henrissat B."/>
            <person name="Kues U."/>
            <person name="Berka R.M."/>
            <person name="Martinez A.T."/>
            <person name="Covert S.F."/>
            <person name="Blanchette R.A."/>
            <person name="Cullen D."/>
        </authorList>
    </citation>
    <scope>NUCLEOTIDE SEQUENCE [LARGE SCALE GENOMIC DNA]</scope>
    <source>
        <strain evidence="1 2">11061_1 CR5-6</strain>
    </source>
</reference>
<proteinExistence type="predicted"/>
<gene>
    <name evidence="1" type="ORF">PHLGIDRAFT_117323</name>
</gene>
<accession>A0A0C3S0E7</accession>
<dbReference type="OrthoDB" id="2011702at2759"/>
<protein>
    <recommendedName>
        <fullName evidence="3">Virilizer N-terminal domain-containing protein</fullName>
    </recommendedName>
</protein>
<sequence>MLLQWCTLEPAGPSNLAAIRFASPVRIQSISIFPTDAQPFAQDAETISRTEPDAFFLELFFNAHPVALPHSKEKPKPTNALVSTVIAYAGGRANFAVNMSSELSTRLMIVKGAFESVSMAIYGDVVNELPPLKNTYEPRPVPSLDPIPLSSALDPANARDPTKLASQLLDLIPDAPPLPLITRLMFCLKPSNEDWDLPEFPNIFATLDELPEDATVEDAYNFTSRPAADSDTTPWFVEFAERIARMVDSPDANQSYHISGVLSHVACQHPDMASSVVNRLELQNIFTAPTVDEGTLEFLLEAAANPDIARKLNEPTFKETIEFVANHVGHDRRVRTAAQQLLDRIDGVTVLEDALSNTQGDFVRAVSTLKDIARQEMSFGILLTSLVTHPDLVDKLAENPTMSTTLRGLPALLSDPNNSMSHDDFIAFLRAFIGVSCVLVVHAWADSVPDERCRERALGILRLWQGVDGYCELLDHLLLLRQMVFRLNWMLDSDIPTRGKIDAETILLKLSREPSAIMRPAFTDCMLNLKPPHCVITYEEQESLYRAADIADRGLPGAVDCLLQPIEQPPTFSSLRALRVALGVVAEELSERDEYEVLQEFWQEGSCSLQTCLVDILSSLSDEIGGHFSVDPPPPTISEVLTQMFKAAGDTISIILRIAPAYPLPGRTLRAYTIAAANLFVCTDVVDVLFLQTSPACIAAQEVRQACISSICAFAEFRGELQDGKSNAQVVLHTLLEHGIRSGLHEPVHHLLQIFCLVDYLLPTPDTQSPVAWGQTILPSVLRELWTFCRALDTENKAHLVRRLVALDRGVVGLGEWILQEELKELSYCLNRFQEFSPSPHYRLIGQYHASLSLRLLCDLMSGASSEAVWCVTSLTSSAELAKSFATCLQLCLSLNISSKHLTKIVRVLAADSASIQDAIKLPLAMTLLRTSQHPGGAASEVTSSLYLAQSLLCSCPSYIVLANQVSAEVSNLVRWLESSPYLCEGDLPSALVDLLDWFTNVDDPALMGYTGASFGELCDQIRPCLDSGKQEILLRIMDSLHHTEDIAIVATPVPLPDNIELGAQDLEDLLQRAPPPSTPPRKALTQDVLSNLVAISPPTALIRSPNVTGLTKTYLNNDFRQLRQTPSTRQNTSRLPSMHVDDFENAASSPAHSPVALPLPLAVPLAGPGAAGTVMPFAAGTQENFASMSPLFKLL</sequence>
<dbReference type="GO" id="GO:0036396">
    <property type="term" value="C:RNA N6-methyladenosine methyltransferase complex"/>
    <property type="evidence" value="ECO:0007669"/>
    <property type="project" value="TreeGrafter"/>
</dbReference>
<dbReference type="GO" id="GO:0003723">
    <property type="term" value="F:RNA binding"/>
    <property type="evidence" value="ECO:0007669"/>
    <property type="project" value="TreeGrafter"/>
</dbReference>
<evidence type="ECO:0000313" key="2">
    <source>
        <dbReference type="Proteomes" id="UP000053257"/>
    </source>
</evidence>
<evidence type="ECO:0008006" key="3">
    <source>
        <dbReference type="Google" id="ProtNLM"/>
    </source>
</evidence>
<dbReference type="HOGENOM" id="CLU_008184_0_0_1"/>
<evidence type="ECO:0000313" key="1">
    <source>
        <dbReference type="EMBL" id="KIP08336.1"/>
    </source>
</evidence>
<name>A0A0C3S0E7_PHLG1</name>
<dbReference type="PANTHER" id="PTHR23185:SF0">
    <property type="entry name" value="PROTEIN VIRILIZER HOMOLOG"/>
    <property type="match status" value="1"/>
</dbReference>
<dbReference type="STRING" id="745531.A0A0C3S0E7"/>
<dbReference type="AlphaFoldDB" id="A0A0C3S0E7"/>
<dbReference type="PANTHER" id="PTHR23185">
    <property type="entry name" value="PROTEIN VIRILIZER HOMOLOG"/>
    <property type="match status" value="1"/>
</dbReference>